<feature type="compositionally biased region" description="Basic and acidic residues" evidence="3">
    <location>
        <begin position="1"/>
        <end position="16"/>
    </location>
</feature>
<comment type="subcellular location">
    <subcellularLocation>
        <location evidence="1">Cytoplasm</location>
    </subcellularLocation>
</comment>
<dbReference type="AlphaFoldDB" id="A0AAW9Q5G2"/>
<reference evidence="4" key="1">
    <citation type="submission" date="2024-01" db="EMBL/GenBank/DDBJ databases">
        <title>Bank of Algae and Cyanobacteria of the Azores (BACA) strain genomes.</title>
        <authorList>
            <person name="Luz R."/>
            <person name="Cordeiro R."/>
            <person name="Fonseca A."/>
            <person name="Goncalves V."/>
        </authorList>
    </citation>
    <scope>NUCLEOTIDE SEQUENCE</scope>
    <source>
        <strain evidence="4">BACA0141</strain>
    </source>
</reference>
<dbReference type="PANTHER" id="PTHR31250">
    <property type="entry name" value="IQ DOMAIN-CONTAINING PROTEIN IQM3"/>
    <property type="match status" value="1"/>
</dbReference>
<keyword evidence="5" id="KW-1185">Reference proteome</keyword>
<sequence>TKEEDDGGKSDTHSEEDGGSDGGEFDTPQEEEEDEELIEGGKEIYFDNKDIDAHYTNERTEQRDDLKEQIEGQAKDIRDYTNLIKAVRDLETSDEALDRIIDLFNSSKMLGIILKKISEDWNILKKAPVREKVIAAIDNLLKSAIEKSKLEEMPIDEQGNVNEEQLKSRLVQYDETKEEQDKTQVTVSSTLNRSPQHDTPSAPVDTTNSVTHQKGKGWEIFVMSPTGDLHMASHKIGKYHHSSLLAGAATAAAGSIKASGGKIEEMNDKSGHYKPGPAQMKQVLHRLQKGGINLDFKLDLGSVQTTYNKASELFGDESGLQTFGSELGAINRSEAKTRLVKVRDILKKFIDVKGEASVKEVFTSIGWKYEIGQFGIVIRGANGVLATEQEVLEKLNQKFDTNQEEEGKEDTKEEDDGGKSDTHSEEDENKEDTKEED</sequence>
<organism evidence="4 5">
    <name type="scientific">Tumidithrix elongata BACA0141</name>
    <dbReference type="NCBI Taxonomy" id="2716417"/>
    <lineage>
        <taxon>Bacteria</taxon>
        <taxon>Bacillati</taxon>
        <taxon>Cyanobacteriota</taxon>
        <taxon>Cyanophyceae</taxon>
        <taxon>Pseudanabaenales</taxon>
        <taxon>Pseudanabaenaceae</taxon>
        <taxon>Tumidithrix</taxon>
        <taxon>Tumidithrix elongata</taxon>
    </lineage>
</organism>
<feature type="region of interest" description="Disordered" evidence="3">
    <location>
        <begin position="396"/>
        <end position="437"/>
    </location>
</feature>
<evidence type="ECO:0000256" key="3">
    <source>
        <dbReference type="SAM" id="MobiDB-lite"/>
    </source>
</evidence>
<feature type="compositionally biased region" description="Basic and acidic residues" evidence="3">
    <location>
        <begin position="172"/>
        <end position="182"/>
    </location>
</feature>
<evidence type="ECO:0000313" key="5">
    <source>
        <dbReference type="Proteomes" id="UP001333818"/>
    </source>
</evidence>
<accession>A0AAW9Q5G2</accession>
<dbReference type="GO" id="GO:0005737">
    <property type="term" value="C:cytoplasm"/>
    <property type="evidence" value="ECO:0007669"/>
    <property type="project" value="UniProtKB-SubCell"/>
</dbReference>
<protein>
    <submittedName>
        <fullName evidence="4">Uncharacterized protein</fullName>
    </submittedName>
</protein>
<feature type="compositionally biased region" description="Acidic residues" evidence="3">
    <location>
        <begin position="17"/>
        <end position="38"/>
    </location>
</feature>
<dbReference type="EMBL" id="JAZBJZ010000131">
    <property type="protein sequence ID" value="MEE3719404.1"/>
    <property type="molecule type" value="Genomic_DNA"/>
</dbReference>
<feature type="compositionally biased region" description="Polar residues" evidence="3">
    <location>
        <begin position="183"/>
        <end position="210"/>
    </location>
</feature>
<evidence type="ECO:0000256" key="1">
    <source>
        <dbReference type="ARBA" id="ARBA00004496"/>
    </source>
</evidence>
<feature type="compositionally biased region" description="Acidic residues" evidence="3">
    <location>
        <begin position="424"/>
        <end position="437"/>
    </location>
</feature>
<comment type="caution">
    <text evidence="4">The sequence shown here is derived from an EMBL/GenBank/DDBJ whole genome shotgun (WGS) entry which is preliminary data.</text>
</comment>
<feature type="compositionally biased region" description="Acidic residues" evidence="3">
    <location>
        <begin position="402"/>
        <end position="416"/>
    </location>
</feature>
<dbReference type="PANTHER" id="PTHR31250:SF27">
    <property type="entry name" value="IQ DOMAIN-CONTAINING PROTEIN IQM5"/>
    <property type="match status" value="1"/>
</dbReference>
<gene>
    <name evidence="4" type="ORF">V2H45_21920</name>
</gene>
<name>A0AAW9Q5G2_9CYAN</name>
<feature type="region of interest" description="Disordered" evidence="3">
    <location>
        <begin position="172"/>
        <end position="210"/>
    </location>
</feature>
<feature type="non-terminal residue" evidence="4">
    <location>
        <position position="1"/>
    </location>
</feature>
<dbReference type="Proteomes" id="UP001333818">
    <property type="component" value="Unassembled WGS sequence"/>
</dbReference>
<evidence type="ECO:0000313" key="4">
    <source>
        <dbReference type="EMBL" id="MEE3719404.1"/>
    </source>
</evidence>
<evidence type="ECO:0000256" key="2">
    <source>
        <dbReference type="ARBA" id="ARBA00022490"/>
    </source>
</evidence>
<keyword evidence="2" id="KW-0963">Cytoplasm</keyword>
<dbReference type="InterPro" id="IPR044159">
    <property type="entry name" value="IQM"/>
</dbReference>
<feature type="non-terminal residue" evidence="4">
    <location>
        <position position="437"/>
    </location>
</feature>
<proteinExistence type="predicted"/>
<feature type="region of interest" description="Disordered" evidence="3">
    <location>
        <begin position="1"/>
        <end position="43"/>
    </location>
</feature>